<reference evidence="2 5" key="2">
    <citation type="submission" date="2022-10" db="EMBL/GenBank/DDBJ databases">
        <title>Human gut microbiome strain richness.</title>
        <authorList>
            <person name="Chen-Liaw A."/>
        </authorList>
    </citation>
    <scope>NUCLEOTIDE SEQUENCE [LARGE SCALE GENOMIC DNA]</scope>
    <source>
        <strain evidence="2 5">D53st1_B1_D53t1_180928</strain>
    </source>
</reference>
<reference evidence="3 4" key="1">
    <citation type="submission" date="2018-08" db="EMBL/GenBank/DDBJ databases">
        <title>A genome reference for cultivated species of the human gut microbiota.</title>
        <authorList>
            <person name="Zou Y."/>
            <person name="Xue W."/>
            <person name="Luo G."/>
        </authorList>
    </citation>
    <scope>NUCLEOTIDE SEQUENCE [LARGE SCALE GENOMIC DNA]</scope>
    <source>
        <strain evidence="3 4">AF17-20</strain>
    </source>
</reference>
<evidence type="ECO:0000313" key="5">
    <source>
        <dbReference type="Proteomes" id="UP001215818"/>
    </source>
</evidence>
<dbReference type="Proteomes" id="UP001215818">
    <property type="component" value="Unassembled WGS sequence"/>
</dbReference>
<protein>
    <submittedName>
        <fullName evidence="3">Uncharacterized protein</fullName>
    </submittedName>
</protein>
<keyword evidence="1" id="KW-0812">Transmembrane</keyword>
<sequence>MKKVCIFIGGVVTGAILVVVVSMLIAGGNSTYKGITLFEKEGECISENSFKVFQVLDSGEALANEVKQGYLIPTGLTVLFLNEDGLSYYDDQVIKIPSGKCAKQIGIFKYSAKSGMEKTVPIVGIRNK</sequence>
<evidence type="ECO:0000313" key="4">
    <source>
        <dbReference type="Proteomes" id="UP000284022"/>
    </source>
</evidence>
<accession>A0A412S9R2</accession>
<keyword evidence="1" id="KW-0472">Membrane</keyword>
<evidence type="ECO:0000313" key="2">
    <source>
        <dbReference type="EMBL" id="MDC1795222.1"/>
    </source>
</evidence>
<comment type="caution">
    <text evidence="3">The sequence shown here is derived from an EMBL/GenBank/DDBJ whole genome shotgun (WGS) entry which is preliminary data.</text>
</comment>
<proteinExistence type="predicted"/>
<evidence type="ECO:0000313" key="3">
    <source>
        <dbReference type="EMBL" id="RGU34391.1"/>
    </source>
</evidence>
<keyword evidence="1" id="KW-1133">Transmembrane helix</keyword>
<dbReference type="AlphaFoldDB" id="A0A412S9R2"/>
<evidence type="ECO:0000256" key="1">
    <source>
        <dbReference type="SAM" id="Phobius"/>
    </source>
</evidence>
<dbReference type="RefSeq" id="WP_049702882.1">
    <property type="nucleotide sequence ID" value="NZ_CZAD01000021.1"/>
</dbReference>
<dbReference type="EMBL" id="QRXV01000042">
    <property type="protein sequence ID" value="RGU34391.1"/>
    <property type="molecule type" value="Genomic_DNA"/>
</dbReference>
<dbReference type="Proteomes" id="UP000284022">
    <property type="component" value="Unassembled WGS sequence"/>
</dbReference>
<organism evidence="3 4">
    <name type="scientific">Bacteroides uniformis</name>
    <dbReference type="NCBI Taxonomy" id="820"/>
    <lineage>
        <taxon>Bacteria</taxon>
        <taxon>Pseudomonadati</taxon>
        <taxon>Bacteroidota</taxon>
        <taxon>Bacteroidia</taxon>
        <taxon>Bacteroidales</taxon>
        <taxon>Bacteroidaceae</taxon>
        <taxon>Bacteroides</taxon>
    </lineage>
</organism>
<dbReference type="EMBL" id="JAQNRK010000013">
    <property type="protein sequence ID" value="MDC1795222.1"/>
    <property type="molecule type" value="Genomic_DNA"/>
</dbReference>
<gene>
    <name evidence="3" type="ORF">DWW83_21170</name>
    <name evidence="2" type="ORF">POY73_13910</name>
</gene>
<name>A0A412S9R2_BACUN</name>
<feature type="transmembrane region" description="Helical" evidence="1">
    <location>
        <begin position="6"/>
        <end position="26"/>
    </location>
</feature>